<evidence type="ECO:0000256" key="1">
    <source>
        <dbReference type="SAM" id="MobiDB-lite"/>
    </source>
</evidence>
<accession>A0A9P3PNJ0</accession>
<feature type="compositionally biased region" description="Basic and acidic residues" evidence="1">
    <location>
        <begin position="71"/>
        <end position="83"/>
    </location>
</feature>
<keyword evidence="3" id="KW-1185">Reference proteome</keyword>
<evidence type="ECO:0000313" key="2">
    <source>
        <dbReference type="EMBL" id="GLB39140.1"/>
    </source>
</evidence>
<reference evidence="2" key="1">
    <citation type="submission" date="2022-07" db="EMBL/GenBank/DDBJ databases">
        <title>The genome of Lyophyllum shimeji provides insight into the initial evolution of ectomycorrhizal fungal genome.</title>
        <authorList>
            <person name="Kobayashi Y."/>
            <person name="Shibata T."/>
            <person name="Hirakawa H."/>
            <person name="Shigenobu S."/>
            <person name="Nishiyama T."/>
            <person name="Yamada A."/>
            <person name="Hasebe M."/>
            <person name="Kawaguchi M."/>
        </authorList>
    </citation>
    <scope>NUCLEOTIDE SEQUENCE</scope>
    <source>
        <strain evidence="2">AT787</strain>
    </source>
</reference>
<dbReference type="EMBL" id="BRPK01000006">
    <property type="protein sequence ID" value="GLB39140.1"/>
    <property type="molecule type" value="Genomic_DNA"/>
</dbReference>
<sequence>MCGTGLRVETEIPMDIRSMEVGTGCGGRTESTKYTWLLEQIYNVRRLLLIRVHGHPARNLNENKKELIKHTNPELRQGERRTLISDGTANVRAKSPNLRSLM</sequence>
<gene>
    <name evidence="2" type="ORF">LshimejAT787_0603020</name>
</gene>
<dbReference type="Proteomes" id="UP001063166">
    <property type="component" value="Unassembled WGS sequence"/>
</dbReference>
<protein>
    <submittedName>
        <fullName evidence="2">Uncharacterized protein</fullName>
    </submittedName>
</protein>
<proteinExistence type="predicted"/>
<name>A0A9P3PNJ0_LYOSH</name>
<evidence type="ECO:0000313" key="3">
    <source>
        <dbReference type="Proteomes" id="UP001063166"/>
    </source>
</evidence>
<organism evidence="2 3">
    <name type="scientific">Lyophyllum shimeji</name>
    <name type="common">Hon-shimeji</name>
    <name type="synonym">Tricholoma shimeji</name>
    <dbReference type="NCBI Taxonomy" id="47721"/>
    <lineage>
        <taxon>Eukaryota</taxon>
        <taxon>Fungi</taxon>
        <taxon>Dikarya</taxon>
        <taxon>Basidiomycota</taxon>
        <taxon>Agaricomycotina</taxon>
        <taxon>Agaricomycetes</taxon>
        <taxon>Agaricomycetidae</taxon>
        <taxon>Agaricales</taxon>
        <taxon>Tricholomatineae</taxon>
        <taxon>Lyophyllaceae</taxon>
        <taxon>Lyophyllum</taxon>
    </lineage>
</organism>
<dbReference type="AlphaFoldDB" id="A0A9P3PNJ0"/>
<feature type="region of interest" description="Disordered" evidence="1">
    <location>
        <begin position="71"/>
        <end position="102"/>
    </location>
</feature>
<comment type="caution">
    <text evidence="2">The sequence shown here is derived from an EMBL/GenBank/DDBJ whole genome shotgun (WGS) entry which is preliminary data.</text>
</comment>